<feature type="domain" description="Ig-like" evidence="7">
    <location>
        <begin position="346"/>
        <end position="430"/>
    </location>
</feature>
<dbReference type="InterPro" id="IPR013783">
    <property type="entry name" value="Ig-like_fold"/>
</dbReference>
<dbReference type="GO" id="GO:0036038">
    <property type="term" value="C:MKS complex"/>
    <property type="evidence" value="ECO:0007669"/>
    <property type="project" value="TreeGrafter"/>
</dbReference>
<dbReference type="InterPro" id="IPR010796">
    <property type="entry name" value="C2_B9-type_dom"/>
</dbReference>
<feature type="compositionally biased region" description="Gly residues" evidence="6">
    <location>
        <begin position="479"/>
        <end position="492"/>
    </location>
</feature>
<feature type="region of interest" description="Disordered" evidence="6">
    <location>
        <begin position="436"/>
        <end position="721"/>
    </location>
</feature>
<comment type="subcellular location">
    <subcellularLocation>
        <location evidence="1">Cytoplasm</location>
        <location evidence="1">Cytoskeleton</location>
        <location evidence="1">Cilium basal body</location>
    </subcellularLocation>
</comment>
<feature type="compositionally biased region" description="Gly residues" evidence="6">
    <location>
        <begin position="526"/>
        <end position="543"/>
    </location>
</feature>
<feature type="compositionally biased region" description="Low complexity" evidence="6">
    <location>
        <begin position="76"/>
        <end position="91"/>
    </location>
</feature>
<feature type="compositionally biased region" description="Gly residues" evidence="6">
    <location>
        <begin position="604"/>
        <end position="614"/>
    </location>
</feature>
<feature type="compositionally biased region" description="Gly residues" evidence="6">
    <location>
        <begin position="570"/>
        <end position="579"/>
    </location>
</feature>
<dbReference type="SMART" id="SM00409">
    <property type="entry name" value="IG"/>
    <property type="match status" value="1"/>
</dbReference>
<keyword evidence="2" id="KW-0963">Cytoplasm</keyword>
<evidence type="ECO:0000256" key="6">
    <source>
        <dbReference type="SAM" id="MobiDB-lite"/>
    </source>
</evidence>
<evidence type="ECO:0000313" key="8">
    <source>
        <dbReference type="EMBL" id="KXZ49797.1"/>
    </source>
</evidence>
<dbReference type="Pfam" id="PF07162">
    <property type="entry name" value="B9-C2"/>
    <property type="match status" value="1"/>
</dbReference>
<dbReference type="EMBL" id="LSYV01000020">
    <property type="protein sequence ID" value="KXZ49797.1"/>
    <property type="molecule type" value="Genomic_DNA"/>
</dbReference>
<dbReference type="CDD" id="cd00096">
    <property type="entry name" value="Ig"/>
    <property type="match status" value="1"/>
</dbReference>
<feature type="compositionally biased region" description="Acidic residues" evidence="6">
    <location>
        <begin position="710"/>
        <end position="721"/>
    </location>
</feature>
<accession>A0A150GJ08</accession>
<evidence type="ECO:0000256" key="3">
    <source>
        <dbReference type="ARBA" id="ARBA00022794"/>
    </source>
</evidence>
<evidence type="ECO:0000256" key="2">
    <source>
        <dbReference type="ARBA" id="ARBA00022490"/>
    </source>
</evidence>
<dbReference type="InterPro" id="IPR007110">
    <property type="entry name" value="Ig-like_dom"/>
</dbReference>
<sequence>MAATGQPPEVAPTTPPHLLPEKFRTSRVFGWQEKVYSRSEVAAAQAAAAAEAGLQPPLPGMPPIVPLPIPGLPGADAAQPGMAAAPGAAPLPTGPLPPGSQAQPPKSRRIQAFGSQSHLNTKHMGVTHVSRSTSYPACPATDTPAREVAHFAHPLELEWISRAPGPPPSNKMPVCTMDLLNRYSSEGYGWLSLEGRVPGCGTHVVRTWKPMGTIRDRQAEFFVGGSSELADLAYLTTPSGFNGRILNKYGFKTETIGAVKIRLNTVTQRFIPEAEAEALAAGGSPVRRGSPLKAAAAAAAAKRNKKDLSLKMVVERARQRLREARGVEDVVGGDVAVRAGLVAEAPTIVINPQDAVVEEEGTVRFKVVARGLPPLKYEWYKDDRRLVAATANQQELILVQVSLESEGAYYCQVSNKDGSVNSAKAQLTVTRAARVSRATAAADGQGGRSPVRRPPRAGGGGPVSPGSSAGGSSVAGASRIGGSGGGGGGEGRSGSRLSRLARLDAASTARASGIVGSDGGLTSPTGGRGPGSQASGGSGGGAVGPSPRTSGAGVPEQQPQQPQQPQAGPPAGGGAGGEAAGAVPLPPLPPSAMPPAPPGPPQGGDPGGGGGGGLPPAVAAAAASGFRKRPSRPASAASSAGGGSGGGAGAGGRGGGGGGSAGASADLEEIQEIQEMQAEAAQQAPAAVRRPAGSAQPPQPQRLPPRRQQEDEDDLEAEDID</sequence>
<dbReference type="OrthoDB" id="10263520at2759"/>
<feature type="compositionally biased region" description="Low complexity" evidence="6">
    <location>
        <begin position="464"/>
        <end position="478"/>
    </location>
</feature>
<gene>
    <name evidence="8" type="ORF">GPECTOR_19g248</name>
</gene>
<evidence type="ECO:0000256" key="4">
    <source>
        <dbReference type="ARBA" id="ARBA00023212"/>
    </source>
</evidence>
<proteinExistence type="predicted"/>
<evidence type="ECO:0000256" key="5">
    <source>
        <dbReference type="ARBA" id="ARBA00023273"/>
    </source>
</evidence>
<dbReference type="Pfam" id="PF07679">
    <property type="entry name" value="I-set"/>
    <property type="match status" value="1"/>
</dbReference>
<feature type="compositionally biased region" description="Pro residues" evidence="6">
    <location>
        <begin position="584"/>
        <end position="603"/>
    </location>
</feature>
<dbReference type="AlphaFoldDB" id="A0A150GJ08"/>
<feature type="compositionally biased region" description="Pro residues" evidence="6">
    <location>
        <begin position="9"/>
        <end position="18"/>
    </location>
</feature>
<feature type="compositionally biased region" description="Low complexity" evidence="6">
    <location>
        <begin position="615"/>
        <end position="625"/>
    </location>
</feature>
<feature type="compositionally biased region" description="Low complexity" evidence="6">
    <location>
        <begin position="494"/>
        <end position="512"/>
    </location>
</feature>
<feature type="region of interest" description="Disordered" evidence="6">
    <location>
        <begin position="76"/>
        <end position="108"/>
    </location>
</feature>
<feature type="compositionally biased region" description="Low complexity" evidence="6">
    <location>
        <begin position="544"/>
        <end position="566"/>
    </location>
</feature>
<feature type="compositionally biased region" description="Low complexity" evidence="6">
    <location>
        <begin position="673"/>
        <end position="687"/>
    </location>
</feature>
<dbReference type="STRING" id="33097.A0A150GJ08"/>
<dbReference type="InterPro" id="IPR013098">
    <property type="entry name" value="Ig_I-set"/>
</dbReference>
<keyword evidence="5" id="KW-0966">Cell projection</keyword>
<dbReference type="GO" id="GO:0060271">
    <property type="term" value="P:cilium assembly"/>
    <property type="evidence" value="ECO:0007669"/>
    <property type="project" value="TreeGrafter"/>
</dbReference>
<feature type="region of interest" description="Disordered" evidence="6">
    <location>
        <begin position="1"/>
        <end position="22"/>
    </location>
</feature>
<dbReference type="Gene3D" id="2.60.40.10">
    <property type="entry name" value="Immunoglobulins"/>
    <property type="match status" value="1"/>
</dbReference>
<dbReference type="PROSITE" id="PS50835">
    <property type="entry name" value="IG_LIKE"/>
    <property type="match status" value="1"/>
</dbReference>
<keyword evidence="3" id="KW-0970">Cilium biogenesis/degradation</keyword>
<organism evidence="8 9">
    <name type="scientific">Gonium pectorale</name>
    <name type="common">Green alga</name>
    <dbReference type="NCBI Taxonomy" id="33097"/>
    <lineage>
        <taxon>Eukaryota</taxon>
        <taxon>Viridiplantae</taxon>
        <taxon>Chlorophyta</taxon>
        <taxon>core chlorophytes</taxon>
        <taxon>Chlorophyceae</taxon>
        <taxon>CS clade</taxon>
        <taxon>Chlamydomonadales</taxon>
        <taxon>Volvocaceae</taxon>
        <taxon>Gonium</taxon>
    </lineage>
</organism>
<dbReference type="SUPFAM" id="SSF48726">
    <property type="entry name" value="Immunoglobulin"/>
    <property type="match status" value="1"/>
</dbReference>
<comment type="caution">
    <text evidence="8">The sequence shown here is derived from an EMBL/GenBank/DDBJ whole genome shotgun (WGS) entry which is preliminary data.</text>
</comment>
<protein>
    <recommendedName>
        <fullName evidence="7">Ig-like domain-containing protein</fullName>
    </recommendedName>
</protein>
<keyword evidence="4" id="KW-0206">Cytoskeleton</keyword>
<reference evidence="9" key="1">
    <citation type="journal article" date="2016" name="Nat. Commun.">
        <title>The Gonium pectorale genome demonstrates co-option of cell cycle regulation during the evolution of multicellularity.</title>
        <authorList>
            <person name="Hanschen E.R."/>
            <person name="Marriage T.N."/>
            <person name="Ferris P.J."/>
            <person name="Hamaji T."/>
            <person name="Toyoda A."/>
            <person name="Fujiyama A."/>
            <person name="Neme R."/>
            <person name="Noguchi H."/>
            <person name="Minakuchi Y."/>
            <person name="Suzuki M."/>
            <person name="Kawai-Toyooka H."/>
            <person name="Smith D.R."/>
            <person name="Sparks H."/>
            <person name="Anderson J."/>
            <person name="Bakaric R."/>
            <person name="Luria V."/>
            <person name="Karger A."/>
            <person name="Kirschner M.W."/>
            <person name="Durand P.M."/>
            <person name="Michod R.E."/>
            <person name="Nozaki H."/>
            <person name="Olson B.J."/>
        </authorList>
    </citation>
    <scope>NUCLEOTIDE SEQUENCE [LARGE SCALE GENOMIC DNA]</scope>
    <source>
        <strain evidence="9">NIES-2863</strain>
    </source>
</reference>
<dbReference type="InterPro" id="IPR003599">
    <property type="entry name" value="Ig_sub"/>
</dbReference>
<dbReference type="Proteomes" id="UP000075714">
    <property type="component" value="Unassembled WGS sequence"/>
</dbReference>
<evidence type="ECO:0000256" key="1">
    <source>
        <dbReference type="ARBA" id="ARBA00004120"/>
    </source>
</evidence>
<dbReference type="PANTHER" id="PTHR12968">
    <property type="entry name" value="B9 DOMAIN-CONTAINING"/>
    <property type="match status" value="1"/>
</dbReference>
<evidence type="ECO:0000259" key="7">
    <source>
        <dbReference type="PROSITE" id="PS50835"/>
    </source>
</evidence>
<evidence type="ECO:0000313" key="9">
    <source>
        <dbReference type="Proteomes" id="UP000075714"/>
    </source>
</evidence>
<dbReference type="PANTHER" id="PTHR12968:SF4">
    <property type="entry name" value="TECTONIC-LIKE COMPLEX MEMBER MKS1"/>
    <property type="match status" value="1"/>
</dbReference>
<name>A0A150GJ08_GONPE</name>
<feature type="compositionally biased region" description="Gly residues" evidence="6">
    <location>
        <begin position="640"/>
        <end position="661"/>
    </location>
</feature>
<dbReference type="InterPro" id="IPR036179">
    <property type="entry name" value="Ig-like_dom_sf"/>
</dbReference>
<keyword evidence="9" id="KW-1185">Reference proteome</keyword>